<evidence type="ECO:0008006" key="4">
    <source>
        <dbReference type="Google" id="ProtNLM"/>
    </source>
</evidence>
<dbReference type="AlphaFoldDB" id="A0A3S5BK01"/>
<reference evidence="2" key="1">
    <citation type="submission" date="2018-11" db="EMBL/GenBank/DDBJ databases">
        <authorList>
            <consortium name="Pathogen Informatics"/>
        </authorList>
    </citation>
    <scope>NUCLEOTIDE SEQUENCE</scope>
</reference>
<evidence type="ECO:0000313" key="3">
    <source>
        <dbReference type="Proteomes" id="UP000784294"/>
    </source>
</evidence>
<protein>
    <recommendedName>
        <fullName evidence="4">SH3 domain-containing protein</fullName>
    </recommendedName>
</protein>
<dbReference type="Proteomes" id="UP000784294">
    <property type="component" value="Unassembled WGS sequence"/>
</dbReference>
<keyword evidence="3" id="KW-1185">Reference proteome</keyword>
<name>A0A3S5BK01_9PLAT</name>
<gene>
    <name evidence="2" type="ORF">PXEA_LOCUS20519</name>
</gene>
<proteinExistence type="predicted"/>
<sequence length="315" mass="33859">MAAAGPGSPDAQIEQDELPLTPNQKLIIIDRQPSGEPEWMLAETVESVDEGSSPVEYPVSLATDELTSNSCSELSSEAQPCLMRRRGLVPRAYISCYPLVRIPPASRPIPLLSVSTDSPSFPHLTRLSLTPAISAATVVSMPSFGLHSIDQSASAIGSIPLEPGDLQIQRQQQQFSQTLVPLDSASASPATFSIGLVCRAIDADDEEDAIADADDFHGANLATTASNKASEDIFSGRTSNNRCEDSKIENEPRVIFPSEANEKTSKTDLAARARQEEVSSSHGLHSYMGPEDNHKGFIGFFQKNNCLSALLHQLL</sequence>
<organism evidence="2 3">
    <name type="scientific">Protopolystoma xenopodis</name>
    <dbReference type="NCBI Taxonomy" id="117903"/>
    <lineage>
        <taxon>Eukaryota</taxon>
        <taxon>Metazoa</taxon>
        <taxon>Spiralia</taxon>
        <taxon>Lophotrochozoa</taxon>
        <taxon>Platyhelminthes</taxon>
        <taxon>Monogenea</taxon>
        <taxon>Polyopisthocotylea</taxon>
        <taxon>Polystomatidea</taxon>
        <taxon>Polystomatidae</taxon>
        <taxon>Protopolystoma</taxon>
    </lineage>
</organism>
<evidence type="ECO:0000256" key="1">
    <source>
        <dbReference type="SAM" id="MobiDB-lite"/>
    </source>
</evidence>
<accession>A0A3S5BK01</accession>
<dbReference type="EMBL" id="CAAALY010084738">
    <property type="protein sequence ID" value="VEL27079.1"/>
    <property type="molecule type" value="Genomic_DNA"/>
</dbReference>
<evidence type="ECO:0000313" key="2">
    <source>
        <dbReference type="EMBL" id="VEL27079.1"/>
    </source>
</evidence>
<feature type="region of interest" description="Disordered" evidence="1">
    <location>
        <begin position="1"/>
        <end position="20"/>
    </location>
</feature>
<comment type="caution">
    <text evidence="2">The sequence shown here is derived from an EMBL/GenBank/DDBJ whole genome shotgun (WGS) entry which is preliminary data.</text>
</comment>